<feature type="domain" description="4Fe-4S ferredoxin-type" evidence="5">
    <location>
        <begin position="194"/>
        <end position="223"/>
    </location>
</feature>
<dbReference type="SUPFAM" id="SSF52218">
    <property type="entry name" value="Flavoproteins"/>
    <property type="match status" value="1"/>
</dbReference>
<reference evidence="6 7" key="1">
    <citation type="submission" date="2015-09" db="EMBL/GenBank/DDBJ databases">
        <title>Genome sequence of Acetobacterium wieringae DSM 1911.</title>
        <authorList>
            <person name="Poehlein A."/>
            <person name="Bengelsdorf F.R."/>
            <person name="Schiel-Bengelsdorf B."/>
            <person name="Duerre P."/>
            <person name="Daniel R."/>
        </authorList>
    </citation>
    <scope>NUCLEOTIDE SEQUENCE [LARGE SCALE GENOMIC DNA]</scope>
    <source>
        <strain evidence="6 7">DSM 1911</strain>
    </source>
</reference>
<evidence type="ECO:0000256" key="1">
    <source>
        <dbReference type="ARBA" id="ARBA00022485"/>
    </source>
</evidence>
<organism evidence="6 7">
    <name type="scientific">Acetobacterium wieringae</name>
    <dbReference type="NCBI Taxonomy" id="52694"/>
    <lineage>
        <taxon>Bacteria</taxon>
        <taxon>Bacillati</taxon>
        <taxon>Bacillota</taxon>
        <taxon>Clostridia</taxon>
        <taxon>Eubacteriales</taxon>
        <taxon>Eubacteriaceae</taxon>
        <taxon>Acetobacterium</taxon>
    </lineage>
</organism>
<dbReference type="GO" id="GO:0051539">
    <property type="term" value="F:4 iron, 4 sulfur cluster binding"/>
    <property type="evidence" value="ECO:0007669"/>
    <property type="project" value="UniProtKB-KW"/>
</dbReference>
<name>A0A1F2PH10_9FIRM</name>
<dbReference type="AlphaFoldDB" id="A0A1F2PH10"/>
<feature type="domain" description="4Fe-4S ferredoxin-type" evidence="5">
    <location>
        <begin position="224"/>
        <end position="251"/>
    </location>
</feature>
<evidence type="ECO:0000256" key="4">
    <source>
        <dbReference type="ARBA" id="ARBA00023014"/>
    </source>
</evidence>
<evidence type="ECO:0000256" key="2">
    <source>
        <dbReference type="ARBA" id="ARBA00022723"/>
    </source>
</evidence>
<protein>
    <submittedName>
        <fullName evidence="6">Ferredoxin</fullName>
    </submittedName>
</protein>
<dbReference type="PANTHER" id="PTHR43687:SF1">
    <property type="entry name" value="FERREDOXIN III"/>
    <property type="match status" value="1"/>
</dbReference>
<dbReference type="Pfam" id="PF00037">
    <property type="entry name" value="Fer4"/>
    <property type="match status" value="1"/>
</dbReference>
<dbReference type="Proteomes" id="UP000176244">
    <property type="component" value="Unassembled WGS sequence"/>
</dbReference>
<dbReference type="STRING" id="52694.ACWI_18220"/>
<evidence type="ECO:0000259" key="5">
    <source>
        <dbReference type="PROSITE" id="PS51379"/>
    </source>
</evidence>
<evidence type="ECO:0000313" key="6">
    <source>
        <dbReference type="EMBL" id="OFV70610.1"/>
    </source>
</evidence>
<dbReference type="GO" id="GO:0046872">
    <property type="term" value="F:metal ion binding"/>
    <property type="evidence" value="ECO:0007669"/>
    <property type="project" value="UniProtKB-KW"/>
</dbReference>
<dbReference type="InterPro" id="IPR017896">
    <property type="entry name" value="4Fe4S_Fe-S-bd"/>
</dbReference>
<dbReference type="InterPro" id="IPR050572">
    <property type="entry name" value="Fe-S_Ferredoxin"/>
</dbReference>
<keyword evidence="1" id="KW-0004">4Fe-4S</keyword>
<dbReference type="OrthoDB" id="9804603at2"/>
<dbReference type="RefSeq" id="WP_070371131.1">
    <property type="nucleotide sequence ID" value="NZ_LKEU01000029.1"/>
</dbReference>
<accession>A0A1F2PH10</accession>
<proteinExistence type="predicted"/>
<keyword evidence="2" id="KW-0479">Metal-binding</keyword>
<keyword evidence="3" id="KW-0408">Iron</keyword>
<gene>
    <name evidence="6" type="ORF">ACWI_18220</name>
</gene>
<dbReference type="Gene3D" id="3.40.50.360">
    <property type="match status" value="1"/>
</dbReference>
<dbReference type="PANTHER" id="PTHR43687">
    <property type="entry name" value="ADENYLYLSULFATE REDUCTASE, BETA SUBUNIT"/>
    <property type="match status" value="1"/>
</dbReference>
<dbReference type="InterPro" id="IPR017900">
    <property type="entry name" value="4Fe4S_Fe_S_CS"/>
</dbReference>
<evidence type="ECO:0000256" key="3">
    <source>
        <dbReference type="ARBA" id="ARBA00023004"/>
    </source>
</evidence>
<evidence type="ECO:0000313" key="7">
    <source>
        <dbReference type="Proteomes" id="UP000176244"/>
    </source>
</evidence>
<dbReference type="InterPro" id="IPR029039">
    <property type="entry name" value="Flavoprotein-like_sf"/>
</dbReference>
<dbReference type="Gene3D" id="3.30.70.20">
    <property type="match status" value="1"/>
</dbReference>
<keyword evidence="4" id="KW-0411">Iron-sulfur</keyword>
<dbReference type="PROSITE" id="PS51379">
    <property type="entry name" value="4FE4S_FER_2"/>
    <property type="match status" value="2"/>
</dbReference>
<dbReference type="SUPFAM" id="SSF54862">
    <property type="entry name" value="4Fe-4S ferredoxins"/>
    <property type="match status" value="1"/>
</dbReference>
<dbReference type="EMBL" id="LKEU01000029">
    <property type="protein sequence ID" value="OFV70610.1"/>
    <property type="molecule type" value="Genomic_DNA"/>
</dbReference>
<sequence>MQFKLIYISPNGTTEKTTQVLKNIIEKDGHAVEHINLGRGEYRQDFGPILETINAADIVGFGAPAYHMDMLEPMKMFLQALQSAGQTYQFRAFLYLNYGGITSGKAFSNTAQVLEALNIPVIGAMKVTAPHFHHPDPFPTKTTEALIGDFYEAIKAKDFAPIANDRQKELFAVRKKRVDLLYPLVHIIGKKRELPITIKADRCKSCGKCVKECPVGAIRLDDAVTIEGAKCIHCYHCSVACKLGAVAVPVEKLDTMIKLNKRIIGMESPLNAIYY</sequence>
<comment type="caution">
    <text evidence="6">The sequence shown here is derived from an EMBL/GenBank/DDBJ whole genome shotgun (WGS) entry which is preliminary data.</text>
</comment>
<dbReference type="PROSITE" id="PS00198">
    <property type="entry name" value="4FE4S_FER_1"/>
    <property type="match status" value="1"/>
</dbReference>